<evidence type="ECO:0000256" key="1">
    <source>
        <dbReference type="ARBA" id="ARBA00006479"/>
    </source>
</evidence>
<accession>A0A1S8L8F6</accession>
<gene>
    <name evidence="2" type="primary">bglK_1</name>
    <name evidence="2" type="ORF">CROST_008030</name>
</gene>
<dbReference type="GO" id="GO:0047700">
    <property type="term" value="F:beta-glucoside kinase activity"/>
    <property type="evidence" value="ECO:0007669"/>
    <property type="project" value="UniProtKB-EC"/>
</dbReference>
<dbReference type="EMBL" id="CP096983">
    <property type="protein sequence ID" value="URZ10095.1"/>
    <property type="molecule type" value="Genomic_DNA"/>
</dbReference>
<evidence type="ECO:0000313" key="3">
    <source>
        <dbReference type="Proteomes" id="UP000190951"/>
    </source>
</evidence>
<dbReference type="RefSeq" id="WP_077834599.1">
    <property type="nucleotide sequence ID" value="NZ_CP096983.1"/>
</dbReference>
<protein>
    <submittedName>
        <fullName evidence="2">Beta-glucoside kinase</fullName>
        <ecNumber evidence="2">2.7.1.85</ecNumber>
    </submittedName>
</protein>
<dbReference type="InterPro" id="IPR043129">
    <property type="entry name" value="ATPase_NBD"/>
</dbReference>
<dbReference type="STRING" id="84029.CROST_16880"/>
<dbReference type="InterPro" id="IPR000600">
    <property type="entry name" value="ROK"/>
</dbReference>
<keyword evidence="2" id="KW-0808">Transferase</keyword>
<dbReference type="KEGG" id="crw:CROST_008030"/>
<reference evidence="2 3" key="1">
    <citation type="submission" date="2022-04" db="EMBL/GenBank/DDBJ databases">
        <title>Genome sequence of C. roseum typestrain.</title>
        <authorList>
            <person name="Poehlein A."/>
            <person name="Schoch T."/>
            <person name="Duerre P."/>
            <person name="Daniel R."/>
        </authorList>
    </citation>
    <scope>NUCLEOTIDE SEQUENCE [LARGE SCALE GENOMIC DNA]</scope>
    <source>
        <strain evidence="2 3">DSM 7320</strain>
    </source>
</reference>
<dbReference type="PANTHER" id="PTHR18964:SF170">
    <property type="entry name" value="SUGAR KINASE"/>
    <property type="match status" value="1"/>
</dbReference>
<dbReference type="PANTHER" id="PTHR18964">
    <property type="entry name" value="ROK (REPRESSOR, ORF, KINASE) FAMILY"/>
    <property type="match status" value="1"/>
</dbReference>
<dbReference type="AlphaFoldDB" id="A0A1S8L8F6"/>
<dbReference type="Proteomes" id="UP000190951">
    <property type="component" value="Chromosome"/>
</dbReference>
<name>A0A1S8L8F6_9CLOT</name>
<sequence>MEFLVLDVGGTDIKYAIMNEKAEIIEKEKTKTPRDNIENFIETIGTIFDKYKNRVKGIAMSMPGRIDSERGYLYSGGSLEYNNDKEIAEILKKRCPMPIAIENDGKCAALAEAWKGNLKEYEDGIVVIIGTGIGGGIIKDKKLHKGKHFIAGEFSFILTNDEMPDPKNNFAAAWAVTGGTPSLCKKLAEVKKLKKEIDGFTVFKYVNEGDEEAIKVLDDYCYKMAVQLYNLQYIYDPEKIAIGGGISQQKVLIEYIRKNIEKYAENMAPMVLFKPDIIACKFYNDSNLIGALYNYMLKYNINDK</sequence>
<dbReference type="SUPFAM" id="SSF53067">
    <property type="entry name" value="Actin-like ATPase domain"/>
    <property type="match status" value="1"/>
</dbReference>
<organism evidence="2 3">
    <name type="scientific">Clostridium felsineum</name>
    <dbReference type="NCBI Taxonomy" id="36839"/>
    <lineage>
        <taxon>Bacteria</taxon>
        <taxon>Bacillati</taxon>
        <taxon>Bacillota</taxon>
        <taxon>Clostridia</taxon>
        <taxon>Eubacteriales</taxon>
        <taxon>Clostridiaceae</taxon>
        <taxon>Clostridium</taxon>
    </lineage>
</organism>
<proteinExistence type="inferred from homology"/>
<comment type="similarity">
    <text evidence="1">Belongs to the ROK (NagC/XylR) family.</text>
</comment>
<dbReference type="EC" id="2.7.1.85" evidence="2"/>
<dbReference type="Pfam" id="PF00480">
    <property type="entry name" value="ROK"/>
    <property type="match status" value="1"/>
</dbReference>
<evidence type="ECO:0000313" key="2">
    <source>
        <dbReference type="EMBL" id="URZ10095.1"/>
    </source>
</evidence>
<dbReference type="Gene3D" id="3.30.420.40">
    <property type="match status" value="2"/>
</dbReference>
<dbReference type="CDD" id="cd24152">
    <property type="entry name" value="ASKHA_NBD_ROK-like"/>
    <property type="match status" value="1"/>
</dbReference>
<keyword evidence="2" id="KW-0418">Kinase</keyword>
<keyword evidence="3" id="KW-1185">Reference proteome</keyword>